<dbReference type="SFLD" id="SFLDG01066">
    <property type="entry name" value="organic_radical-activating_enz"/>
    <property type="match status" value="1"/>
</dbReference>
<evidence type="ECO:0000256" key="5">
    <source>
        <dbReference type="ARBA" id="ARBA00022485"/>
    </source>
</evidence>
<evidence type="ECO:0000256" key="1">
    <source>
        <dbReference type="ARBA" id="ARBA00001966"/>
    </source>
</evidence>
<comment type="similarity">
    <text evidence="3 12">Belongs to the organic radical-activating enzymes family.</text>
</comment>
<dbReference type="SFLD" id="SFLDF00299">
    <property type="entry name" value="anaerobic_ribonucleoside-triph"/>
    <property type="match status" value="1"/>
</dbReference>
<dbReference type="PROSITE" id="PS51918">
    <property type="entry name" value="RADICAL_SAM"/>
    <property type="match status" value="1"/>
</dbReference>
<evidence type="ECO:0000256" key="10">
    <source>
        <dbReference type="ARBA" id="ARBA00023014"/>
    </source>
</evidence>
<dbReference type="EMBL" id="SLXA01000021">
    <property type="protein sequence ID" value="TCO81849.1"/>
    <property type="molecule type" value="Genomic_DNA"/>
</dbReference>
<dbReference type="NCBIfam" id="TIGR02491">
    <property type="entry name" value="NrdG"/>
    <property type="match status" value="1"/>
</dbReference>
<dbReference type="PANTHER" id="PTHR30352">
    <property type="entry name" value="PYRUVATE FORMATE-LYASE-ACTIVATING ENZYME"/>
    <property type="match status" value="1"/>
</dbReference>
<evidence type="ECO:0000256" key="11">
    <source>
        <dbReference type="ARBA" id="ARBA00047365"/>
    </source>
</evidence>
<dbReference type="PROSITE" id="PS01087">
    <property type="entry name" value="RADICAL_ACTIVATING"/>
    <property type="match status" value="1"/>
</dbReference>
<evidence type="ECO:0000256" key="4">
    <source>
        <dbReference type="ARBA" id="ARBA00014281"/>
    </source>
</evidence>
<evidence type="ECO:0000256" key="3">
    <source>
        <dbReference type="ARBA" id="ARBA00009777"/>
    </source>
</evidence>
<organism evidence="14 15">
    <name type="scientific">Frisingicoccus caecimuris</name>
    <dbReference type="NCBI Taxonomy" id="1796636"/>
    <lineage>
        <taxon>Bacteria</taxon>
        <taxon>Bacillati</taxon>
        <taxon>Bacillota</taxon>
        <taxon>Clostridia</taxon>
        <taxon>Lachnospirales</taxon>
        <taxon>Lachnospiraceae</taxon>
        <taxon>Frisingicoccus</taxon>
    </lineage>
</organism>
<keyword evidence="7" id="KW-0479">Metal-binding</keyword>
<keyword evidence="8 12" id="KW-0560">Oxidoreductase</keyword>
<dbReference type="CDD" id="cd01335">
    <property type="entry name" value="Radical_SAM"/>
    <property type="match status" value="1"/>
</dbReference>
<dbReference type="OrthoDB" id="9782387at2"/>
<dbReference type="InterPro" id="IPR013785">
    <property type="entry name" value="Aldolase_TIM"/>
</dbReference>
<keyword evidence="9" id="KW-0408">Iron</keyword>
<sequence>MYYADIKQYDISNGPGVRISLFVSGCTHRCKNCFNEVAWDFNYGEPFTEETIDKIIEYLEPDYIWGLTLLGGEPFERTNQQGLLPLLRKVREIYPKKTIWCFSGYLFDRDIVGRMVEDWPETKEMLSYIDVLVDGEFIEEEKDLTKRFKGSANQRTIDVPASLKEGRVVIVEGYE</sequence>
<comment type="catalytic activity">
    <reaction evidence="11">
        <text>glycyl-[protein] + reduced [flavodoxin] + S-adenosyl-L-methionine = glycin-2-yl radical-[protein] + semiquinone [flavodoxin] + 5'-deoxyadenosine + L-methionine + H(+)</text>
        <dbReference type="Rhea" id="RHEA:61976"/>
        <dbReference type="Rhea" id="RHEA-COMP:10622"/>
        <dbReference type="Rhea" id="RHEA-COMP:14480"/>
        <dbReference type="Rhea" id="RHEA-COMP:15993"/>
        <dbReference type="Rhea" id="RHEA-COMP:15994"/>
        <dbReference type="ChEBI" id="CHEBI:15378"/>
        <dbReference type="ChEBI" id="CHEBI:17319"/>
        <dbReference type="ChEBI" id="CHEBI:29947"/>
        <dbReference type="ChEBI" id="CHEBI:32722"/>
        <dbReference type="ChEBI" id="CHEBI:57618"/>
        <dbReference type="ChEBI" id="CHEBI:57844"/>
        <dbReference type="ChEBI" id="CHEBI:59789"/>
        <dbReference type="ChEBI" id="CHEBI:140311"/>
    </reaction>
</comment>
<dbReference type="Proteomes" id="UP000295711">
    <property type="component" value="Unassembled WGS sequence"/>
</dbReference>
<dbReference type="RefSeq" id="WP_132094309.1">
    <property type="nucleotide sequence ID" value="NZ_JANKAQ010000020.1"/>
</dbReference>
<dbReference type="InterPro" id="IPR058240">
    <property type="entry name" value="rSAM_sf"/>
</dbReference>
<evidence type="ECO:0000256" key="9">
    <source>
        <dbReference type="ARBA" id="ARBA00023004"/>
    </source>
</evidence>
<dbReference type="EC" id="1.97.1.-" evidence="12"/>
<dbReference type="InterPro" id="IPR034457">
    <property type="entry name" value="Organic_radical-activating"/>
</dbReference>
<evidence type="ECO:0000256" key="7">
    <source>
        <dbReference type="ARBA" id="ARBA00022723"/>
    </source>
</evidence>
<keyword evidence="6" id="KW-0949">S-adenosyl-L-methionine</keyword>
<dbReference type="InterPro" id="IPR012837">
    <property type="entry name" value="NrdG"/>
</dbReference>
<dbReference type="SFLD" id="SFLDG01063">
    <property type="entry name" value="activating_enzymes__group_1"/>
    <property type="match status" value="1"/>
</dbReference>
<dbReference type="SFLD" id="SFLDS00029">
    <property type="entry name" value="Radical_SAM"/>
    <property type="match status" value="1"/>
</dbReference>
<comment type="caution">
    <text evidence="14">The sequence shown here is derived from an EMBL/GenBank/DDBJ whole genome shotgun (WGS) entry which is preliminary data.</text>
</comment>
<evidence type="ECO:0000313" key="15">
    <source>
        <dbReference type="Proteomes" id="UP000295711"/>
    </source>
</evidence>
<reference evidence="14 15" key="1">
    <citation type="submission" date="2019-03" db="EMBL/GenBank/DDBJ databases">
        <title>Genomic Encyclopedia of Type Strains, Phase IV (KMG-IV): sequencing the most valuable type-strain genomes for metagenomic binning, comparative biology and taxonomic classification.</title>
        <authorList>
            <person name="Goeker M."/>
        </authorList>
    </citation>
    <scope>NUCLEOTIDE SEQUENCE [LARGE SCALE GENOMIC DNA]</scope>
    <source>
        <strain evidence="14 15">DSM 28559</strain>
    </source>
</reference>
<dbReference type="GO" id="GO:0046872">
    <property type="term" value="F:metal ion binding"/>
    <property type="evidence" value="ECO:0007669"/>
    <property type="project" value="UniProtKB-KW"/>
</dbReference>
<protein>
    <recommendedName>
        <fullName evidence="4 12">Anaerobic ribonucleoside-triphosphate reductase-activating protein</fullName>
        <ecNumber evidence="12">1.97.1.-</ecNumber>
    </recommendedName>
</protein>
<proteinExistence type="inferred from homology"/>
<evidence type="ECO:0000256" key="2">
    <source>
        <dbReference type="ARBA" id="ARBA00003852"/>
    </source>
</evidence>
<accession>A0A4R2LBS3</accession>
<dbReference type="GO" id="GO:0043365">
    <property type="term" value="F:[formate-C-acetyltransferase]-activating enzyme activity"/>
    <property type="evidence" value="ECO:0007669"/>
    <property type="project" value="InterPro"/>
</dbReference>
<dbReference type="InterPro" id="IPR001989">
    <property type="entry name" value="Radical_activat_CS"/>
</dbReference>
<dbReference type="GO" id="GO:0051539">
    <property type="term" value="F:4 iron, 4 sulfur cluster binding"/>
    <property type="evidence" value="ECO:0007669"/>
    <property type="project" value="UniProtKB-KW"/>
</dbReference>
<dbReference type="AlphaFoldDB" id="A0A4R2LBS3"/>
<evidence type="ECO:0000256" key="6">
    <source>
        <dbReference type="ARBA" id="ARBA00022691"/>
    </source>
</evidence>
<dbReference type="Gene3D" id="3.20.20.70">
    <property type="entry name" value="Aldolase class I"/>
    <property type="match status" value="1"/>
</dbReference>
<dbReference type="SUPFAM" id="SSF102114">
    <property type="entry name" value="Radical SAM enzymes"/>
    <property type="match status" value="1"/>
</dbReference>
<dbReference type="PANTHER" id="PTHR30352:SF2">
    <property type="entry name" value="ANAEROBIC RIBONUCLEOSIDE-TRIPHOSPHATE REDUCTASE-ACTIVATING PROTEIN"/>
    <property type="match status" value="1"/>
</dbReference>
<keyword evidence="5" id="KW-0004">4Fe-4S</keyword>
<evidence type="ECO:0000259" key="13">
    <source>
        <dbReference type="PROSITE" id="PS51918"/>
    </source>
</evidence>
<gene>
    <name evidence="14" type="ORF">EV212_12118</name>
</gene>
<evidence type="ECO:0000256" key="8">
    <source>
        <dbReference type="ARBA" id="ARBA00023002"/>
    </source>
</evidence>
<comment type="function">
    <text evidence="2 12">Activation of anaerobic ribonucleoside-triphosphate reductase under anaerobic conditions by generation of an organic free radical, using S-adenosylmethionine and reduced flavodoxin as cosubstrates to produce 5'-deoxy-adenosine.</text>
</comment>
<keyword evidence="10" id="KW-0411">Iron-sulfur</keyword>
<dbReference type="PIRSF" id="PIRSF000368">
    <property type="entry name" value="NrdG"/>
    <property type="match status" value="1"/>
</dbReference>
<comment type="cofactor">
    <cofactor evidence="1">
        <name>[4Fe-4S] cluster</name>
        <dbReference type="ChEBI" id="CHEBI:49883"/>
    </cofactor>
</comment>
<keyword evidence="15" id="KW-1185">Reference proteome</keyword>
<dbReference type="InterPro" id="IPR007197">
    <property type="entry name" value="rSAM"/>
</dbReference>
<name>A0A4R2LBS3_9FIRM</name>
<dbReference type="GO" id="GO:0004748">
    <property type="term" value="F:ribonucleoside-diphosphate reductase activity, thioredoxin disulfide as acceptor"/>
    <property type="evidence" value="ECO:0007669"/>
    <property type="project" value="TreeGrafter"/>
</dbReference>
<dbReference type="Pfam" id="PF13353">
    <property type="entry name" value="Fer4_12"/>
    <property type="match status" value="1"/>
</dbReference>
<evidence type="ECO:0000313" key="14">
    <source>
        <dbReference type="EMBL" id="TCO81849.1"/>
    </source>
</evidence>
<feature type="domain" description="Radical SAM core" evidence="13">
    <location>
        <begin position="11"/>
        <end position="175"/>
    </location>
</feature>
<evidence type="ECO:0000256" key="12">
    <source>
        <dbReference type="PIRNR" id="PIRNR000368"/>
    </source>
</evidence>